<evidence type="ECO:0000313" key="1">
    <source>
        <dbReference type="EMBL" id="MFC3457252.1"/>
    </source>
</evidence>
<accession>A0ABV7PHR3</accession>
<organism evidence="1 2">
    <name type="scientific">Massilia haematophila</name>
    <dbReference type="NCBI Taxonomy" id="457923"/>
    <lineage>
        <taxon>Bacteria</taxon>
        <taxon>Pseudomonadati</taxon>
        <taxon>Pseudomonadota</taxon>
        <taxon>Betaproteobacteria</taxon>
        <taxon>Burkholderiales</taxon>
        <taxon>Oxalobacteraceae</taxon>
        <taxon>Telluria group</taxon>
        <taxon>Massilia</taxon>
    </lineage>
</organism>
<dbReference type="EMBL" id="JBHRVV010000001">
    <property type="protein sequence ID" value="MFC3457252.1"/>
    <property type="molecule type" value="Genomic_DNA"/>
</dbReference>
<dbReference type="RefSeq" id="WP_312547560.1">
    <property type="nucleotide sequence ID" value="NZ_JBHRVV010000001.1"/>
</dbReference>
<sequence length="59" mass="6596">MKPATVAWLANLRAQAAEPEIIYVAVRGPRGSIPVFPEDVTNKSDEQLLAFICERLNER</sequence>
<evidence type="ECO:0000313" key="2">
    <source>
        <dbReference type="Proteomes" id="UP001595665"/>
    </source>
</evidence>
<name>A0ABV7PHR3_9BURK</name>
<dbReference type="Proteomes" id="UP001595665">
    <property type="component" value="Unassembled WGS sequence"/>
</dbReference>
<comment type="caution">
    <text evidence="1">The sequence shown here is derived from an EMBL/GenBank/DDBJ whole genome shotgun (WGS) entry which is preliminary data.</text>
</comment>
<gene>
    <name evidence="1" type="ORF">ACFOPH_03165</name>
</gene>
<reference evidence="2" key="1">
    <citation type="journal article" date="2019" name="Int. J. Syst. Evol. Microbiol.">
        <title>The Global Catalogue of Microorganisms (GCM) 10K type strain sequencing project: providing services to taxonomists for standard genome sequencing and annotation.</title>
        <authorList>
            <consortium name="The Broad Institute Genomics Platform"/>
            <consortium name="The Broad Institute Genome Sequencing Center for Infectious Disease"/>
            <person name="Wu L."/>
            <person name="Ma J."/>
        </authorList>
    </citation>
    <scope>NUCLEOTIDE SEQUENCE [LARGE SCALE GENOMIC DNA]</scope>
    <source>
        <strain evidence="2">CCM 7480</strain>
    </source>
</reference>
<proteinExistence type="predicted"/>
<keyword evidence="2" id="KW-1185">Reference proteome</keyword>
<protein>
    <submittedName>
        <fullName evidence="1">Uncharacterized protein</fullName>
    </submittedName>
</protein>